<dbReference type="Proteomes" id="UP001278571">
    <property type="component" value="Unassembled WGS sequence"/>
</dbReference>
<reference evidence="2 3" key="1">
    <citation type="submission" date="2023-10" db="EMBL/GenBank/DDBJ databases">
        <authorList>
            <person name="Wang X.X."/>
        </authorList>
    </citation>
    <scope>NUCLEOTIDE SEQUENCE [LARGE SCALE GENOMIC DNA]</scope>
    <source>
        <strain evidence="2 3">NBRC 12816</strain>
    </source>
</reference>
<evidence type="ECO:0000313" key="2">
    <source>
        <dbReference type="EMBL" id="MDX2297487.1"/>
    </source>
</evidence>
<dbReference type="PROSITE" id="PS51318">
    <property type="entry name" value="TAT"/>
    <property type="match status" value="1"/>
</dbReference>
<proteinExistence type="predicted"/>
<dbReference type="InterPro" id="IPR013517">
    <property type="entry name" value="FG-GAP"/>
</dbReference>
<keyword evidence="3" id="KW-1185">Reference proteome</keyword>
<dbReference type="SUPFAM" id="SSF69318">
    <property type="entry name" value="Integrin alpha N-terminal domain"/>
    <property type="match status" value="1"/>
</dbReference>
<organism evidence="2 3">
    <name type="scientific">Streptomyces roseolus</name>
    <dbReference type="NCBI Taxonomy" id="67358"/>
    <lineage>
        <taxon>Bacteria</taxon>
        <taxon>Bacillati</taxon>
        <taxon>Actinomycetota</taxon>
        <taxon>Actinomycetes</taxon>
        <taxon>Kitasatosporales</taxon>
        <taxon>Streptomycetaceae</taxon>
        <taxon>Streptomyces</taxon>
    </lineage>
</organism>
<evidence type="ECO:0000256" key="1">
    <source>
        <dbReference type="ARBA" id="ARBA00022729"/>
    </source>
</evidence>
<dbReference type="InterPro" id="IPR028994">
    <property type="entry name" value="Integrin_alpha_N"/>
</dbReference>
<evidence type="ECO:0000313" key="3">
    <source>
        <dbReference type="Proteomes" id="UP001278571"/>
    </source>
</evidence>
<dbReference type="Pfam" id="PF13517">
    <property type="entry name" value="FG-GAP_3"/>
    <property type="match status" value="1"/>
</dbReference>
<name>A0ABU4KI59_9ACTN</name>
<comment type="caution">
    <text evidence="2">The sequence shown here is derived from an EMBL/GenBank/DDBJ whole genome shotgun (WGS) entry which is preliminary data.</text>
</comment>
<dbReference type="InterPro" id="IPR006311">
    <property type="entry name" value="TAT_signal"/>
</dbReference>
<dbReference type="RefSeq" id="WP_319013608.1">
    <property type="nucleotide sequence ID" value="NZ_JAWJZF010000517.1"/>
</dbReference>
<accession>A0ABU4KI59</accession>
<sequence>MTLVRTHHRRRHHRRHRLAAIAATVVLGVTGGAVSVLPAAAATPPGVQEGPQGTVVPFPADADVAGAGFSGFLSKTRGATPEFRWTRYADGSSLVLPGTYALGGGSDLVVSGDRSTQASARLVEVRDMARPDTAPLVIDLDTLGDGYYVVGLAGDHLLLARDENGNTVQYALTLDADVLAGGTPQPRKTAGGVQVDCWDSTGGWAGPRFALYDCWVADERMPAKIAVDLVTGQSSWYPQGDGEYAGAGAVSATHVAWRQTRVPGGAGIAVARPGSGTAYTWSPGGGHSSDPLYLVGDWLAYGQQAHIDTTARTGQPTVRPFTVQSIATGEKAVLLTAFSSAVSGPDGSLLVRGGTPDRGEGLYRISPRADGGRPDVALVASTGQATTVTATGTHVPATLTGEQVAGGVDLAWNLSRGDVRATLTLTHVASGARTFWSWDPAATAPRTLAWRWDGRDLGTETPGPARGGAYEWSLTAAPDEGIGPELRLSGRFTVNRPPAPHDFDGDGTADLFGREPGGLLRYFRSQPTAVGGPVRSLHWAQVGGGWQVYDRLETAGHVAGTVAPDVLARDTSGVLWLYQGTGNRDKPLSGRTRIGGGWQTYDRIAAGSDATGDGRPDLLATDRAGVLWLYPGTGNASAPFSARKRVGGGWGVYNEVAAVGNLAGGPAGDLLARDRSGVLWLYLGRGDGTFAARTRVGGGWGGFLDVVGVGDANGDGRADLMAAVTPTATTHGVTFYSGTGDWRSPLKPGVKTDVTSWTRYDSIF</sequence>
<protein>
    <submittedName>
        <fullName evidence="2">VCBS repeat-containing protein</fullName>
    </submittedName>
</protein>
<gene>
    <name evidence="2" type="ORF">R2363_35580</name>
</gene>
<dbReference type="EMBL" id="JAWJZF010000517">
    <property type="protein sequence ID" value="MDX2297487.1"/>
    <property type="molecule type" value="Genomic_DNA"/>
</dbReference>
<keyword evidence="1" id="KW-0732">Signal</keyword>